<dbReference type="InterPro" id="IPR000408">
    <property type="entry name" value="Reg_chr_condens"/>
</dbReference>
<dbReference type="PANTHER" id="PTHR45982">
    <property type="entry name" value="REGULATOR OF CHROMOSOME CONDENSATION"/>
    <property type="match status" value="1"/>
</dbReference>
<sequence length="483" mass="54145">MDLISLIKNLPIDLIPILTNYNPEILSILSKDDLIKYDWFRLIRMTFSLDYSRSLCSNEQIMNVYFDNCQTRRKSKIMSLDGYMVITGLDGTLMSCGHNECGQLGLGDFSNRNVFEGIKGIKNVLEVAGNEYSMIIKLSDGTLMGCGSNVYGQLGLGHNIAKASFQEIKGIEKNVGNTVIFGDFNAFIRTIDGTLMGCGHNRFGELGFGDNRDRNIFEEIKGVEKNIVEVLANGHRTIVRFRDGRLMGCGHNAFGELGLGDYRERNIFEEIKGVPKNIAEVIFNDSDTIVRLTDGTLMACGSNKYGELGLGDNINIKFFEEIKGIPKNIAKVTSKGYRTIIRLTDGTLLGSGDNRYGQFGFGDIKCRMFFEKIKIRKKVAQVILAKNYTMIVLTDGTLMSCGRNNYGQIGLDDIIDRYQFQKITKMNKMKRMPKNIAEVKCSTESTIIRLTDGTIMACGDGVVNKNRKKNRFFEIKEIGKILD</sequence>
<proteinExistence type="predicted"/>
<protein>
    <submittedName>
        <fullName evidence="1">Chromosome condensation regulator</fullName>
    </submittedName>
</protein>
<dbReference type="PROSITE" id="PS50012">
    <property type="entry name" value="RCC1_3"/>
    <property type="match status" value="1"/>
</dbReference>
<evidence type="ECO:0000313" key="1">
    <source>
        <dbReference type="EMBL" id="AYV83734.1"/>
    </source>
</evidence>
<dbReference type="EMBL" id="MK072393">
    <property type="protein sequence ID" value="AYV83734.1"/>
    <property type="molecule type" value="Genomic_DNA"/>
</dbReference>
<dbReference type="GO" id="GO:0005085">
    <property type="term" value="F:guanyl-nucleotide exchange factor activity"/>
    <property type="evidence" value="ECO:0007669"/>
    <property type="project" value="TreeGrafter"/>
</dbReference>
<dbReference type="InterPro" id="IPR009091">
    <property type="entry name" value="RCC1/BLIP-II"/>
</dbReference>
<dbReference type="Gene3D" id="2.130.10.30">
    <property type="entry name" value="Regulator of chromosome condensation 1/beta-lactamase-inhibitor protein II"/>
    <property type="match status" value="2"/>
</dbReference>
<dbReference type="InterPro" id="IPR051553">
    <property type="entry name" value="Ran_GTPase-activating"/>
</dbReference>
<organism evidence="1">
    <name type="scientific">Hyperionvirus sp</name>
    <dbReference type="NCBI Taxonomy" id="2487770"/>
    <lineage>
        <taxon>Viruses</taxon>
        <taxon>Varidnaviria</taxon>
        <taxon>Bamfordvirae</taxon>
        <taxon>Nucleocytoviricota</taxon>
        <taxon>Megaviricetes</taxon>
        <taxon>Imitervirales</taxon>
        <taxon>Mimiviridae</taxon>
        <taxon>Klosneuvirinae</taxon>
    </lineage>
</organism>
<gene>
    <name evidence="1" type="ORF">Hyperionvirus11_7</name>
</gene>
<dbReference type="SUPFAM" id="SSF50985">
    <property type="entry name" value="RCC1/BLIP-II"/>
    <property type="match status" value="2"/>
</dbReference>
<dbReference type="PRINTS" id="PR00633">
    <property type="entry name" value="RCCNDNSATION"/>
</dbReference>
<dbReference type="PANTHER" id="PTHR45982:SF1">
    <property type="entry name" value="REGULATOR OF CHROMOSOME CONDENSATION"/>
    <property type="match status" value="1"/>
</dbReference>
<reference evidence="1" key="1">
    <citation type="submission" date="2018-10" db="EMBL/GenBank/DDBJ databases">
        <title>Hidden diversity of soil giant viruses.</title>
        <authorList>
            <person name="Schulz F."/>
            <person name="Alteio L."/>
            <person name="Goudeau D."/>
            <person name="Ryan E.M."/>
            <person name="Malmstrom R.R."/>
            <person name="Blanchard J."/>
            <person name="Woyke T."/>
        </authorList>
    </citation>
    <scope>NUCLEOTIDE SEQUENCE</scope>
    <source>
        <strain evidence="1">HYV1</strain>
    </source>
</reference>
<accession>A0A3G5AAX5</accession>
<name>A0A3G5AAX5_9VIRU</name>